<accession>A0A8J4BSM6</accession>
<feature type="region of interest" description="Disordered" evidence="1">
    <location>
        <begin position="781"/>
        <end position="803"/>
    </location>
</feature>
<feature type="domain" description="RAVE complex protein Rav1 C-terminal" evidence="2">
    <location>
        <begin position="465"/>
        <end position="631"/>
    </location>
</feature>
<feature type="region of interest" description="Disordered" evidence="1">
    <location>
        <begin position="869"/>
        <end position="914"/>
    </location>
</feature>
<evidence type="ECO:0000259" key="2">
    <source>
        <dbReference type="Pfam" id="PF12234"/>
    </source>
</evidence>
<feature type="region of interest" description="Disordered" evidence="1">
    <location>
        <begin position="1084"/>
        <end position="1110"/>
    </location>
</feature>
<evidence type="ECO:0000313" key="4">
    <source>
        <dbReference type="Proteomes" id="UP000747399"/>
    </source>
</evidence>
<dbReference type="Proteomes" id="UP000747399">
    <property type="component" value="Unassembled WGS sequence"/>
</dbReference>
<feature type="region of interest" description="Disordered" evidence="1">
    <location>
        <begin position="206"/>
        <end position="298"/>
    </location>
</feature>
<dbReference type="GO" id="GO:0007035">
    <property type="term" value="P:vacuolar acidification"/>
    <property type="evidence" value="ECO:0007669"/>
    <property type="project" value="TreeGrafter"/>
</dbReference>
<dbReference type="PANTHER" id="PTHR13950:SF9">
    <property type="entry name" value="RABCONNECTIN-3A"/>
    <property type="match status" value="1"/>
</dbReference>
<sequence length="1210" mass="122502">AAFSACGDVNGDNADSALIVFPRVPEPATQPDPTLPDLLLTPSEVAQLHRLLGQNPPSKSPYTGGTEALTGEPEASVTGTAATIRQGSESLRPDGNAGFEPDVAVVDAVAALTALGLSPDDGGELCRLAAALSRQSVDQLAPSAATTIGVGAGTTDVTVGLDYPARVFLIQARLAAEGAAAMLAAEGGKDDGAFAAAVSQLFRPVSVSRATPSTADTPAPMSRSRSPSGWPEGANAWSKAPAAGGSSAAGGGGGGGADMNNFGDGGRGGAMSSLRRKPYGRSGLPLPPAAAGGGAVGPSSSGGSFAFTARASGSVTKSAMSYGQLSHAGGGPPGGSRTNSSTVNRSRSVLSVMSFLSFSSMPESVYGARASGLGAAEEGSSSWWRLCGLMPGLDMRSCMTALASGSQAQLLEAVLPTVPWVAAADDEAAATPDSRISGMMAGGGNSGLGAGLGGVHSGPPRPARSWPLLRKVGAGFWLADPRVVREQAEALAKAQYARRKEPYDCALLYLALGRKALLISLFRQSSNLKVADFLLKDFSHDEPRRSAAKNAFALLGQHRYELAAAFFILAGQQYDAVSVLVRERRDPQLALLVTRLLDPPGHAPGGPLARRLIEQELMPLAQASGDPCAVATLEVLAGEPVRAVLQLIDPRSDGIPALNTAGAGGGGGKSQLGLDAVALDYCMRIGVQYLSGRTVPSSTCRAMRRLALRTSRALEAAGLAAAALEALLVAAALRPAVATEDGAGRKPGTLQPLPPALARRYSRLVAACVSFGLSDVQKRLQQVTDDSAPPPPPPPLCYPGGGGTAAGAAAAAPEWQKEALEALAAATAGGGALPGPPVDELAVLCLLGRHLNALRRVRHQPLVPPNLLIPRPPPLRPVLSSRAPPPQPAMAAAGSSECSSGSSRVSGSSNSHPYAPSAPYPASAGVGGPHIPPVYPPYPSPSMAAAASGAVAAQPQPPQRPPQQLPTTFPPMPMHTSATAAAVPVQPPPSQLPPHPGSGFSSSQAFSATAAATAIPPNVGITMTRGRSSHGGSAAADRVSRDSSANSLGGLTMSPLYPGIDVSAAGLAGQRVVVPLLAGRYPSTPPSPMSYASTSGASDGGRKGEGAPLRSISGWGPFEAPWDVLAVEGDRCRSIVVPRGRGPDEEGQLPFAVATAKSGLVGGMLGPPALLPPSKAAGPSSLFMGLMQSVLHHVRWTPDPWAVMSGGYTD</sequence>
<name>A0A8J4BSM6_9CHLO</name>
<feature type="non-terminal residue" evidence="3">
    <location>
        <position position="1210"/>
    </location>
</feature>
<proteinExistence type="predicted"/>
<feature type="compositionally biased region" description="Pro residues" evidence="1">
    <location>
        <begin position="955"/>
        <end position="973"/>
    </location>
</feature>
<reference evidence="3" key="1">
    <citation type="journal article" date="2021" name="Proc. Natl. Acad. Sci. U.S.A.">
        <title>Three genomes in the algal genus Volvox reveal the fate of a haploid sex-determining region after a transition to homothallism.</title>
        <authorList>
            <person name="Yamamoto K."/>
            <person name="Hamaji T."/>
            <person name="Kawai-Toyooka H."/>
            <person name="Matsuzaki R."/>
            <person name="Takahashi F."/>
            <person name="Nishimura Y."/>
            <person name="Kawachi M."/>
            <person name="Noguchi H."/>
            <person name="Minakuchi Y."/>
            <person name="Umen J.G."/>
            <person name="Toyoda A."/>
            <person name="Nozaki H."/>
        </authorList>
    </citation>
    <scope>NUCLEOTIDE SEQUENCE</scope>
    <source>
        <strain evidence="3">NIES-3780</strain>
    </source>
</reference>
<evidence type="ECO:0000313" key="3">
    <source>
        <dbReference type="EMBL" id="GIL64640.1"/>
    </source>
</evidence>
<dbReference type="EMBL" id="BNCO01000068">
    <property type="protein sequence ID" value="GIL64640.1"/>
    <property type="molecule type" value="Genomic_DNA"/>
</dbReference>
<protein>
    <recommendedName>
        <fullName evidence="2">RAVE complex protein Rav1 C-terminal domain-containing protein</fullName>
    </recommendedName>
</protein>
<feature type="region of interest" description="Disordered" evidence="1">
    <location>
        <begin position="52"/>
        <end position="77"/>
    </location>
</feature>
<dbReference type="GO" id="GO:0043291">
    <property type="term" value="C:RAVE complex"/>
    <property type="evidence" value="ECO:0007669"/>
    <property type="project" value="TreeGrafter"/>
</dbReference>
<feature type="region of interest" description="Disordered" evidence="1">
    <location>
        <begin position="1017"/>
        <end position="1046"/>
    </location>
</feature>
<evidence type="ECO:0000256" key="1">
    <source>
        <dbReference type="SAM" id="MobiDB-lite"/>
    </source>
</evidence>
<feature type="compositionally biased region" description="Gly residues" evidence="1">
    <location>
        <begin position="247"/>
        <end position="269"/>
    </location>
</feature>
<dbReference type="PANTHER" id="PTHR13950">
    <property type="entry name" value="RABCONNECTIN-RELATED"/>
    <property type="match status" value="1"/>
</dbReference>
<feature type="compositionally biased region" description="Pro residues" evidence="1">
    <location>
        <begin position="788"/>
        <end position="797"/>
    </location>
</feature>
<feature type="compositionally biased region" description="Low complexity" evidence="1">
    <location>
        <begin position="1033"/>
        <end position="1045"/>
    </location>
</feature>
<organism evidence="3 4">
    <name type="scientific">Volvox africanus</name>
    <dbReference type="NCBI Taxonomy" id="51714"/>
    <lineage>
        <taxon>Eukaryota</taxon>
        <taxon>Viridiplantae</taxon>
        <taxon>Chlorophyta</taxon>
        <taxon>core chlorophytes</taxon>
        <taxon>Chlorophyceae</taxon>
        <taxon>CS clade</taxon>
        <taxon>Chlamydomonadales</taxon>
        <taxon>Volvocaceae</taxon>
        <taxon>Volvox</taxon>
    </lineage>
</organism>
<dbReference type="InterPro" id="IPR022033">
    <property type="entry name" value="Rav1p_C"/>
</dbReference>
<gene>
    <name evidence="3" type="ORF">Vafri_18534</name>
</gene>
<dbReference type="AlphaFoldDB" id="A0A8J4BSM6"/>
<comment type="caution">
    <text evidence="3">The sequence shown here is derived from an EMBL/GenBank/DDBJ whole genome shotgun (WGS) entry which is preliminary data.</text>
</comment>
<feature type="non-terminal residue" evidence="3">
    <location>
        <position position="1"/>
    </location>
</feature>
<feature type="region of interest" description="Disordered" evidence="1">
    <location>
        <begin position="946"/>
        <end position="1005"/>
    </location>
</feature>
<dbReference type="Pfam" id="PF12234">
    <property type="entry name" value="Rav1p_C"/>
    <property type="match status" value="1"/>
</dbReference>
<feature type="region of interest" description="Disordered" evidence="1">
    <location>
        <begin position="323"/>
        <end position="343"/>
    </location>
</feature>
<feature type="compositionally biased region" description="Low complexity" evidence="1">
    <location>
        <begin position="889"/>
        <end position="914"/>
    </location>
</feature>
<feature type="compositionally biased region" description="Pro residues" evidence="1">
    <location>
        <begin position="985"/>
        <end position="996"/>
    </location>
</feature>
<keyword evidence="4" id="KW-1185">Reference proteome</keyword>
<dbReference type="InterPro" id="IPR052208">
    <property type="entry name" value="DmX-like/RAVE_component"/>
</dbReference>